<reference evidence="2" key="1">
    <citation type="journal article" date="2013" name="Int. J. Syst. Evol. Microbiol.">
        <title>Polycladomyces abyssicola gen. nov., sp. nov., a thermophilic filamentous bacterium isolated from hemipelagic sediment.</title>
        <authorList>
            <person name="Tsubouchi T."/>
            <person name="Shimane Y."/>
            <person name="Mori K."/>
            <person name="Usui K."/>
            <person name="Hiraki T."/>
            <person name="Tame A."/>
            <person name="Uematsu K."/>
            <person name="Maruyama T."/>
            <person name="Hatada Y."/>
        </authorList>
    </citation>
    <scope>NUCLEOTIDE SEQUENCE</scope>
    <source>
        <strain evidence="2">JIR-001</strain>
    </source>
</reference>
<dbReference type="RefSeq" id="WP_212774619.1">
    <property type="nucleotide sequence ID" value="NZ_AP024601.1"/>
</dbReference>
<sequence>MMKTAKPEAPEQLVQIQLEAYNHHDLELFLSVFSPYVMVYDHPCEPIMFGIDEMREHYTRLFEENPNIHAELIQRISMGPYVIDHERITGRNEGVLELIAIYEVRDRLIQQVWYVHLS</sequence>
<dbReference type="InterPro" id="IPR037401">
    <property type="entry name" value="SnoaL-like"/>
</dbReference>
<dbReference type="SUPFAM" id="SSF54427">
    <property type="entry name" value="NTF2-like"/>
    <property type="match status" value="1"/>
</dbReference>
<accession>A0A8D5UFP6</accession>
<proteinExistence type="predicted"/>
<dbReference type="AlphaFoldDB" id="A0A8D5UFP6"/>
<dbReference type="KEGG" id="pabs:JIR001_11660"/>
<dbReference type="InterPro" id="IPR008317">
    <property type="entry name" value="UCP030561"/>
</dbReference>
<dbReference type="PIRSF" id="PIRSF030561">
    <property type="entry name" value="UCP030561"/>
    <property type="match status" value="1"/>
</dbReference>
<evidence type="ECO:0000313" key="2">
    <source>
        <dbReference type="EMBL" id="BCU81383.1"/>
    </source>
</evidence>
<name>A0A8D5UFP6_9BACL</name>
<gene>
    <name evidence="2" type="ORF">JIR001_11660</name>
</gene>
<dbReference type="Pfam" id="PF12680">
    <property type="entry name" value="SnoaL_2"/>
    <property type="match status" value="1"/>
</dbReference>
<dbReference type="Proteomes" id="UP000677436">
    <property type="component" value="Chromosome"/>
</dbReference>
<evidence type="ECO:0000259" key="1">
    <source>
        <dbReference type="Pfam" id="PF12680"/>
    </source>
</evidence>
<keyword evidence="3" id="KW-1185">Reference proteome</keyword>
<dbReference type="Gene3D" id="3.10.450.50">
    <property type="match status" value="1"/>
</dbReference>
<dbReference type="InterPro" id="IPR032710">
    <property type="entry name" value="NTF2-like_dom_sf"/>
</dbReference>
<dbReference type="EMBL" id="AP024601">
    <property type="protein sequence ID" value="BCU81383.1"/>
    <property type="molecule type" value="Genomic_DNA"/>
</dbReference>
<organism evidence="2 3">
    <name type="scientific">Polycladomyces abyssicola</name>
    <dbReference type="NCBI Taxonomy" id="1125966"/>
    <lineage>
        <taxon>Bacteria</taxon>
        <taxon>Bacillati</taxon>
        <taxon>Bacillota</taxon>
        <taxon>Bacilli</taxon>
        <taxon>Bacillales</taxon>
        <taxon>Thermoactinomycetaceae</taxon>
        <taxon>Polycladomyces</taxon>
    </lineage>
</organism>
<feature type="domain" description="SnoaL-like" evidence="1">
    <location>
        <begin position="18"/>
        <end position="110"/>
    </location>
</feature>
<reference evidence="2" key="2">
    <citation type="journal article" date="2021" name="Microbiol. Resour. Announc.">
        <title>Complete Genome Sequence of Polycladomyces abyssicola JIR-001T, Isolated from Hemipelagic Sediment in Deep Seawater.</title>
        <authorList>
            <person name="Tsubouchi T."/>
            <person name="Kaneko Y."/>
        </authorList>
    </citation>
    <scope>NUCLEOTIDE SEQUENCE</scope>
    <source>
        <strain evidence="2">JIR-001</strain>
    </source>
</reference>
<protein>
    <submittedName>
        <fullName evidence="2">Steroid Delta-isomerase</fullName>
    </submittedName>
</protein>
<evidence type="ECO:0000313" key="3">
    <source>
        <dbReference type="Proteomes" id="UP000677436"/>
    </source>
</evidence>